<proteinExistence type="predicted"/>
<dbReference type="GO" id="GO:0003676">
    <property type="term" value="F:nucleic acid binding"/>
    <property type="evidence" value="ECO:0007669"/>
    <property type="project" value="InterPro"/>
</dbReference>
<dbReference type="EMBL" id="JAPXFL010000007">
    <property type="protein sequence ID" value="KAK9504732.1"/>
    <property type="molecule type" value="Genomic_DNA"/>
</dbReference>
<comment type="caution">
    <text evidence="1">The sequence shown here is derived from an EMBL/GenBank/DDBJ whole genome shotgun (WGS) entry which is preliminary data.</text>
</comment>
<reference evidence="1 2" key="1">
    <citation type="submission" date="2022-12" db="EMBL/GenBank/DDBJ databases">
        <title>Chromosome-level genome assembly of true bugs.</title>
        <authorList>
            <person name="Ma L."/>
            <person name="Li H."/>
        </authorList>
    </citation>
    <scope>NUCLEOTIDE SEQUENCE [LARGE SCALE GENOMIC DNA]</scope>
    <source>
        <strain evidence="1">Lab_2022b</strain>
    </source>
</reference>
<dbReference type="PANTHER" id="PTHR46060:SF1">
    <property type="entry name" value="MARINER MOS1 TRANSPOSASE-LIKE PROTEIN"/>
    <property type="match status" value="1"/>
</dbReference>
<evidence type="ECO:0000313" key="1">
    <source>
        <dbReference type="EMBL" id="KAK9504732.1"/>
    </source>
</evidence>
<dbReference type="Proteomes" id="UP001461498">
    <property type="component" value="Unassembled WGS sequence"/>
</dbReference>
<name>A0AAW1D749_9HEMI</name>
<dbReference type="InterPro" id="IPR052709">
    <property type="entry name" value="Transposase-MT_Hybrid"/>
</dbReference>
<protein>
    <recommendedName>
        <fullName evidence="3">Transposase</fullName>
    </recommendedName>
</protein>
<gene>
    <name evidence="1" type="ORF">O3M35_010998</name>
</gene>
<accession>A0AAW1D749</accession>
<evidence type="ECO:0000313" key="2">
    <source>
        <dbReference type="Proteomes" id="UP001461498"/>
    </source>
</evidence>
<keyword evidence="2" id="KW-1185">Reference proteome</keyword>
<dbReference type="Gene3D" id="3.30.420.10">
    <property type="entry name" value="Ribonuclease H-like superfamily/Ribonuclease H"/>
    <property type="match status" value="1"/>
</dbReference>
<sequence length="150" mass="17309">MSTSEYLSPRSRVLEWFKRFQDGRDNVEDGSRSGLLSTLKTDENIEKVGNLVRSDRRLSICAIAESIGIEKDYHRLIIRTIAESIGINKECVSWLLHQDNAPAHSALSVKRFLVKFYIIVLDHPFNSPELVPCDFYLFPNPEIFIKRKNI</sequence>
<dbReference type="InterPro" id="IPR036397">
    <property type="entry name" value="RNaseH_sf"/>
</dbReference>
<dbReference type="PANTHER" id="PTHR46060">
    <property type="entry name" value="MARINER MOS1 TRANSPOSASE-LIKE PROTEIN"/>
    <property type="match status" value="1"/>
</dbReference>
<evidence type="ECO:0008006" key="3">
    <source>
        <dbReference type="Google" id="ProtNLM"/>
    </source>
</evidence>
<organism evidence="1 2">
    <name type="scientific">Rhynocoris fuscipes</name>
    <dbReference type="NCBI Taxonomy" id="488301"/>
    <lineage>
        <taxon>Eukaryota</taxon>
        <taxon>Metazoa</taxon>
        <taxon>Ecdysozoa</taxon>
        <taxon>Arthropoda</taxon>
        <taxon>Hexapoda</taxon>
        <taxon>Insecta</taxon>
        <taxon>Pterygota</taxon>
        <taxon>Neoptera</taxon>
        <taxon>Paraneoptera</taxon>
        <taxon>Hemiptera</taxon>
        <taxon>Heteroptera</taxon>
        <taxon>Panheteroptera</taxon>
        <taxon>Cimicomorpha</taxon>
        <taxon>Reduviidae</taxon>
        <taxon>Harpactorinae</taxon>
        <taxon>Harpactorini</taxon>
        <taxon>Rhynocoris</taxon>
    </lineage>
</organism>
<dbReference type="AlphaFoldDB" id="A0AAW1D749"/>